<protein>
    <submittedName>
        <fullName evidence="1">29913_t:CDS:1</fullName>
    </submittedName>
</protein>
<sequence>KEINKTIKLAVNKGYKNWLRYVEDQIESKKIEAGMTEKQTQRILNTIDNYEYLIRVKFIRDDTVISVEKTKKGFKIIDKYKPIRESKKAVSKYVRGAPNVILTMKIKPGFWLEIDKKFLVREVSVQSDVERLD</sequence>
<dbReference type="Proteomes" id="UP000789920">
    <property type="component" value="Unassembled WGS sequence"/>
</dbReference>
<feature type="non-terminal residue" evidence="1">
    <location>
        <position position="1"/>
    </location>
</feature>
<dbReference type="EMBL" id="CAJVQC010156865">
    <property type="protein sequence ID" value="CAG8847631.1"/>
    <property type="molecule type" value="Genomic_DNA"/>
</dbReference>
<evidence type="ECO:0000313" key="2">
    <source>
        <dbReference type="Proteomes" id="UP000789920"/>
    </source>
</evidence>
<name>A0ACA9SUG3_9GLOM</name>
<gene>
    <name evidence="1" type="ORF">RPERSI_LOCUS34723</name>
</gene>
<keyword evidence="2" id="KW-1185">Reference proteome</keyword>
<accession>A0ACA9SUG3</accession>
<reference evidence="1" key="1">
    <citation type="submission" date="2021-06" db="EMBL/GenBank/DDBJ databases">
        <authorList>
            <person name="Kallberg Y."/>
            <person name="Tangrot J."/>
            <person name="Rosling A."/>
        </authorList>
    </citation>
    <scope>NUCLEOTIDE SEQUENCE</scope>
    <source>
        <strain evidence="1">MA461A</strain>
    </source>
</reference>
<organism evidence="1 2">
    <name type="scientific">Racocetra persica</name>
    <dbReference type="NCBI Taxonomy" id="160502"/>
    <lineage>
        <taxon>Eukaryota</taxon>
        <taxon>Fungi</taxon>
        <taxon>Fungi incertae sedis</taxon>
        <taxon>Mucoromycota</taxon>
        <taxon>Glomeromycotina</taxon>
        <taxon>Glomeromycetes</taxon>
        <taxon>Diversisporales</taxon>
        <taxon>Gigasporaceae</taxon>
        <taxon>Racocetra</taxon>
    </lineage>
</organism>
<feature type="non-terminal residue" evidence="1">
    <location>
        <position position="133"/>
    </location>
</feature>
<proteinExistence type="predicted"/>
<evidence type="ECO:0000313" key="1">
    <source>
        <dbReference type="EMBL" id="CAG8847631.1"/>
    </source>
</evidence>
<comment type="caution">
    <text evidence="1">The sequence shown here is derived from an EMBL/GenBank/DDBJ whole genome shotgun (WGS) entry which is preliminary data.</text>
</comment>